<evidence type="ECO:0000313" key="5">
    <source>
        <dbReference type="EMBL" id="BBY00487.1"/>
    </source>
</evidence>
<name>A0A7I7NUY6_9MYCO</name>
<protein>
    <submittedName>
        <fullName evidence="5">Glycosyl transferase family 1</fullName>
    </submittedName>
</protein>
<dbReference type="Gene3D" id="3.40.50.2000">
    <property type="entry name" value="Glycogen Phosphorylase B"/>
    <property type="match status" value="2"/>
</dbReference>
<dbReference type="PANTHER" id="PTHR46401">
    <property type="entry name" value="GLYCOSYLTRANSFERASE WBBK-RELATED"/>
    <property type="match status" value="1"/>
</dbReference>
<evidence type="ECO:0000259" key="4">
    <source>
        <dbReference type="Pfam" id="PF13439"/>
    </source>
</evidence>
<dbReference type="KEGG" id="mseo:MSEO_09860"/>
<dbReference type="Proteomes" id="UP000466632">
    <property type="component" value="Chromosome"/>
</dbReference>
<dbReference type="InterPro" id="IPR001296">
    <property type="entry name" value="Glyco_trans_1"/>
</dbReference>
<dbReference type="Pfam" id="PF00534">
    <property type="entry name" value="Glycos_transf_1"/>
    <property type="match status" value="1"/>
</dbReference>
<dbReference type="GO" id="GO:0016757">
    <property type="term" value="F:glycosyltransferase activity"/>
    <property type="evidence" value="ECO:0007669"/>
    <property type="project" value="UniProtKB-KW"/>
</dbReference>
<dbReference type="CDD" id="cd03809">
    <property type="entry name" value="GT4_MtfB-like"/>
    <property type="match status" value="1"/>
</dbReference>
<dbReference type="SUPFAM" id="SSF53756">
    <property type="entry name" value="UDP-Glycosyltransferase/glycogen phosphorylase"/>
    <property type="match status" value="1"/>
</dbReference>
<dbReference type="EMBL" id="AP022582">
    <property type="protein sequence ID" value="BBY00487.1"/>
    <property type="molecule type" value="Genomic_DNA"/>
</dbReference>
<dbReference type="PANTHER" id="PTHR46401:SF2">
    <property type="entry name" value="GLYCOSYLTRANSFERASE WBBK-RELATED"/>
    <property type="match status" value="1"/>
</dbReference>
<evidence type="ECO:0000256" key="2">
    <source>
        <dbReference type="ARBA" id="ARBA00022679"/>
    </source>
</evidence>
<dbReference type="InterPro" id="IPR028098">
    <property type="entry name" value="Glyco_trans_4-like_N"/>
</dbReference>
<keyword evidence="6" id="KW-1185">Reference proteome</keyword>
<evidence type="ECO:0000256" key="1">
    <source>
        <dbReference type="ARBA" id="ARBA00022676"/>
    </source>
</evidence>
<keyword evidence="2 5" id="KW-0808">Transferase</keyword>
<evidence type="ECO:0000313" key="6">
    <source>
        <dbReference type="Proteomes" id="UP000466632"/>
    </source>
</evidence>
<accession>A0A7I7NUY6</accession>
<dbReference type="AlphaFoldDB" id="A0A7I7NUY6"/>
<dbReference type="GO" id="GO:0009103">
    <property type="term" value="P:lipopolysaccharide biosynthetic process"/>
    <property type="evidence" value="ECO:0007669"/>
    <property type="project" value="TreeGrafter"/>
</dbReference>
<proteinExistence type="predicted"/>
<reference evidence="5 6" key="1">
    <citation type="journal article" date="2019" name="Emerg. Microbes Infect.">
        <title>Comprehensive subspecies identification of 175 nontuberculous mycobacteria species based on 7547 genomic profiles.</title>
        <authorList>
            <person name="Matsumoto Y."/>
            <person name="Kinjo T."/>
            <person name="Motooka D."/>
            <person name="Nabeya D."/>
            <person name="Jung N."/>
            <person name="Uechi K."/>
            <person name="Horii T."/>
            <person name="Iida T."/>
            <person name="Fujita J."/>
            <person name="Nakamura S."/>
        </authorList>
    </citation>
    <scope>NUCLEOTIDE SEQUENCE [LARGE SCALE GENOMIC DNA]</scope>
    <source>
        <strain evidence="5 6">JCM 16018</strain>
    </source>
</reference>
<feature type="domain" description="Glycosyltransferase subfamily 4-like N-terminal" evidence="4">
    <location>
        <begin position="12"/>
        <end position="114"/>
    </location>
</feature>
<sequence length="303" mass="33269">MPPYTLAGIPVLPTANRLAAPLAWRGINPDIVHETYFAIKPLGKARRRIVTVHDMIHELFAAEFADAARVTAAKRAAVDRADHIICVSENTRQDLLRLYGVEPERTSVVHLGYSLTAQRSDPKADSGKGRPSLLYVGSRKGYKNFGTLLEAYGRSPTLREFELIAFGGGPFLPDEYEAINRLGIADRVRFASGSDRELAARYQAATAFIFPSKYEGFGLPPLEAMSHGCPVVCSHAGSIPEVVGDAGVYFDPNNAEELRMAVELVATTKELQADLRARGYQRITAFSWDQCAAATARIYRNII</sequence>
<organism evidence="5 6">
    <name type="scientific">Mycobacterium seoulense</name>
    <dbReference type="NCBI Taxonomy" id="386911"/>
    <lineage>
        <taxon>Bacteria</taxon>
        <taxon>Bacillati</taxon>
        <taxon>Actinomycetota</taxon>
        <taxon>Actinomycetes</taxon>
        <taxon>Mycobacteriales</taxon>
        <taxon>Mycobacteriaceae</taxon>
        <taxon>Mycobacterium</taxon>
    </lineage>
</organism>
<feature type="domain" description="Glycosyl transferase family 1" evidence="3">
    <location>
        <begin position="122"/>
        <end position="282"/>
    </location>
</feature>
<evidence type="ECO:0000259" key="3">
    <source>
        <dbReference type="Pfam" id="PF00534"/>
    </source>
</evidence>
<gene>
    <name evidence="5" type="ORF">MSEO_09860</name>
</gene>
<dbReference type="Pfam" id="PF13439">
    <property type="entry name" value="Glyco_transf_4"/>
    <property type="match status" value="1"/>
</dbReference>
<keyword evidence="1" id="KW-0328">Glycosyltransferase</keyword>